<protein>
    <submittedName>
        <fullName evidence="1">Uncharacterized protein</fullName>
    </submittedName>
</protein>
<accession>A0ACC2GRB4</accession>
<evidence type="ECO:0000313" key="1">
    <source>
        <dbReference type="EMBL" id="KAJ8006005.1"/>
    </source>
</evidence>
<comment type="caution">
    <text evidence="1">The sequence shown here is derived from an EMBL/GenBank/DDBJ whole genome shotgun (WGS) entry which is preliminary data.</text>
</comment>
<proteinExistence type="predicted"/>
<reference evidence="1" key="1">
    <citation type="submission" date="2021-05" db="EMBL/GenBank/DDBJ databases">
        <authorList>
            <person name="Pan Q."/>
            <person name="Jouanno E."/>
            <person name="Zahm M."/>
            <person name="Klopp C."/>
            <person name="Cabau C."/>
            <person name="Louis A."/>
            <person name="Berthelot C."/>
            <person name="Parey E."/>
            <person name="Roest Crollius H."/>
            <person name="Montfort J."/>
            <person name="Robinson-Rechavi M."/>
            <person name="Bouchez O."/>
            <person name="Lampietro C."/>
            <person name="Lopez Roques C."/>
            <person name="Donnadieu C."/>
            <person name="Postlethwait J."/>
            <person name="Bobe J."/>
            <person name="Dillon D."/>
            <person name="Chandos A."/>
            <person name="von Hippel F."/>
            <person name="Guiguen Y."/>
        </authorList>
    </citation>
    <scope>NUCLEOTIDE SEQUENCE</scope>
    <source>
        <strain evidence="1">YG-Jan2019</strain>
    </source>
</reference>
<dbReference type="Proteomes" id="UP001157502">
    <property type="component" value="Chromosome 10"/>
</dbReference>
<organism evidence="1 2">
    <name type="scientific">Dallia pectoralis</name>
    <name type="common">Alaska blackfish</name>
    <dbReference type="NCBI Taxonomy" id="75939"/>
    <lineage>
        <taxon>Eukaryota</taxon>
        <taxon>Metazoa</taxon>
        <taxon>Chordata</taxon>
        <taxon>Craniata</taxon>
        <taxon>Vertebrata</taxon>
        <taxon>Euteleostomi</taxon>
        <taxon>Actinopterygii</taxon>
        <taxon>Neopterygii</taxon>
        <taxon>Teleostei</taxon>
        <taxon>Protacanthopterygii</taxon>
        <taxon>Esociformes</taxon>
        <taxon>Umbridae</taxon>
        <taxon>Dallia</taxon>
    </lineage>
</organism>
<keyword evidence="2" id="KW-1185">Reference proteome</keyword>
<name>A0ACC2GRB4_DALPE</name>
<dbReference type="EMBL" id="CM055737">
    <property type="protein sequence ID" value="KAJ8006005.1"/>
    <property type="molecule type" value="Genomic_DNA"/>
</dbReference>
<sequence length="176" mass="19215">MTPSSPAAQRCSYLEESDGRQKSCGAQFPNGPVDWPWSVQLLAHGSRSSRPAFPSFSRKRAPPRGQSSGVSNPIEQQRCWQSMTSNTRPQPFSWFPGSSALPSPGSPPSPLPVPTPPSPPHRSTGSDSRVPGRPEHPALAPPEVSQETQSDQCIRSRPGEAERAKSGKKERRQRRE</sequence>
<evidence type="ECO:0000313" key="2">
    <source>
        <dbReference type="Proteomes" id="UP001157502"/>
    </source>
</evidence>
<gene>
    <name evidence="1" type="ORF">DPEC_G00123770</name>
</gene>